<comment type="similarity">
    <text evidence="2">Belongs to the YkuD family.</text>
</comment>
<evidence type="ECO:0000256" key="6">
    <source>
        <dbReference type="ARBA" id="ARBA00023316"/>
    </source>
</evidence>
<keyword evidence="6 7" id="KW-0961">Cell wall biogenesis/degradation</keyword>
<accession>A0A847SAM2</accession>
<reference evidence="10 11" key="1">
    <citation type="submission" date="2020-04" db="EMBL/GenBank/DDBJ databases">
        <title>Draft genome of Leeia sp. IMCC25680.</title>
        <authorList>
            <person name="Song J."/>
            <person name="Cho J.-C."/>
        </authorList>
    </citation>
    <scope>NUCLEOTIDE SEQUENCE [LARGE SCALE GENOMIC DNA]</scope>
    <source>
        <strain evidence="10 11">IMCC25680</strain>
    </source>
</reference>
<dbReference type="PROSITE" id="PS52029">
    <property type="entry name" value="LD_TPASE"/>
    <property type="match status" value="1"/>
</dbReference>
<keyword evidence="5 7" id="KW-0573">Peptidoglycan synthesis</keyword>
<feature type="active site" description="Nucleophile" evidence="7">
    <location>
        <position position="138"/>
    </location>
</feature>
<evidence type="ECO:0000313" key="10">
    <source>
        <dbReference type="EMBL" id="NLR74379.1"/>
    </source>
</evidence>
<feature type="signal peptide" evidence="8">
    <location>
        <begin position="1"/>
        <end position="20"/>
    </location>
</feature>
<dbReference type="CDD" id="cd16913">
    <property type="entry name" value="YkuD_like"/>
    <property type="match status" value="1"/>
</dbReference>
<evidence type="ECO:0000256" key="1">
    <source>
        <dbReference type="ARBA" id="ARBA00004752"/>
    </source>
</evidence>
<dbReference type="EMBL" id="JABAIM010000001">
    <property type="protein sequence ID" value="NLR74379.1"/>
    <property type="molecule type" value="Genomic_DNA"/>
</dbReference>
<dbReference type="Pfam" id="PF03734">
    <property type="entry name" value="YkuD"/>
    <property type="match status" value="1"/>
</dbReference>
<dbReference type="SUPFAM" id="SSF141523">
    <property type="entry name" value="L,D-transpeptidase catalytic domain-like"/>
    <property type="match status" value="1"/>
</dbReference>
<dbReference type="Proteomes" id="UP000587991">
    <property type="component" value="Unassembled WGS sequence"/>
</dbReference>
<dbReference type="GO" id="GO:0016740">
    <property type="term" value="F:transferase activity"/>
    <property type="evidence" value="ECO:0007669"/>
    <property type="project" value="UniProtKB-KW"/>
</dbReference>
<dbReference type="UniPathway" id="UPA00219"/>
<comment type="pathway">
    <text evidence="1 7">Cell wall biogenesis; peptidoglycan biosynthesis.</text>
</comment>
<evidence type="ECO:0000256" key="5">
    <source>
        <dbReference type="ARBA" id="ARBA00022984"/>
    </source>
</evidence>
<keyword evidence="11" id="KW-1185">Reference proteome</keyword>
<evidence type="ECO:0000256" key="3">
    <source>
        <dbReference type="ARBA" id="ARBA00022679"/>
    </source>
</evidence>
<dbReference type="InterPro" id="IPR005490">
    <property type="entry name" value="LD_TPept_cat_dom"/>
</dbReference>
<dbReference type="GO" id="GO:0009252">
    <property type="term" value="P:peptidoglycan biosynthetic process"/>
    <property type="evidence" value="ECO:0007669"/>
    <property type="project" value="UniProtKB-UniPathway"/>
</dbReference>
<sequence length="163" mass="18410">MYPRWLAALCALLLCLPLAAAPLQADRVVVDKSARQLTLYRQGKILLQLPMVLGGVPRGHKQQQGDRRTPEGRYLLDWKNPNSRYFRSIRISYPNAEDRAQAAARGVNPGGDIFIHGQPNQSRWPESVLQEVDWTDGCIALRNADMQAVWDRITVPVSIEIRP</sequence>
<name>A0A847SAM2_9NEIS</name>
<dbReference type="PANTHER" id="PTHR36699">
    <property type="entry name" value="LD-TRANSPEPTIDASE"/>
    <property type="match status" value="1"/>
</dbReference>
<dbReference type="Gene3D" id="2.40.440.10">
    <property type="entry name" value="L,D-transpeptidase catalytic domain-like"/>
    <property type="match status" value="1"/>
</dbReference>
<dbReference type="PANTHER" id="PTHR36699:SF1">
    <property type="entry name" value="L,D-TRANSPEPTIDASE YAFK-RELATED"/>
    <property type="match status" value="1"/>
</dbReference>
<keyword evidence="4 7" id="KW-0133">Cell shape</keyword>
<gene>
    <name evidence="10" type="ORF">HF682_04320</name>
</gene>
<dbReference type="GO" id="GO:0008360">
    <property type="term" value="P:regulation of cell shape"/>
    <property type="evidence" value="ECO:0007669"/>
    <property type="project" value="UniProtKB-UniRule"/>
</dbReference>
<comment type="caution">
    <text evidence="10">The sequence shown here is derived from an EMBL/GenBank/DDBJ whole genome shotgun (WGS) entry which is preliminary data.</text>
</comment>
<protein>
    <submittedName>
        <fullName evidence="10">L,D-transpeptidase family protein</fullName>
    </submittedName>
</protein>
<feature type="chain" id="PRO_5032372523" evidence="8">
    <location>
        <begin position="21"/>
        <end position="163"/>
    </location>
</feature>
<evidence type="ECO:0000256" key="2">
    <source>
        <dbReference type="ARBA" id="ARBA00005992"/>
    </source>
</evidence>
<feature type="domain" description="L,D-TPase catalytic" evidence="9">
    <location>
        <begin position="26"/>
        <end position="162"/>
    </location>
</feature>
<evidence type="ECO:0000259" key="9">
    <source>
        <dbReference type="PROSITE" id="PS52029"/>
    </source>
</evidence>
<keyword evidence="3" id="KW-0808">Transferase</keyword>
<dbReference type="GO" id="GO:0004180">
    <property type="term" value="F:carboxypeptidase activity"/>
    <property type="evidence" value="ECO:0007669"/>
    <property type="project" value="UniProtKB-ARBA"/>
</dbReference>
<proteinExistence type="inferred from homology"/>
<evidence type="ECO:0000313" key="11">
    <source>
        <dbReference type="Proteomes" id="UP000587991"/>
    </source>
</evidence>
<dbReference type="RefSeq" id="WP_168875997.1">
    <property type="nucleotide sequence ID" value="NZ_JABAIM010000001.1"/>
</dbReference>
<evidence type="ECO:0000256" key="4">
    <source>
        <dbReference type="ARBA" id="ARBA00022960"/>
    </source>
</evidence>
<dbReference type="GO" id="GO:0071555">
    <property type="term" value="P:cell wall organization"/>
    <property type="evidence" value="ECO:0007669"/>
    <property type="project" value="UniProtKB-UniRule"/>
</dbReference>
<feature type="active site" description="Proton donor/acceptor" evidence="7">
    <location>
        <position position="116"/>
    </location>
</feature>
<organism evidence="10 11">
    <name type="scientific">Leeia aquatica</name>
    <dbReference type="NCBI Taxonomy" id="2725557"/>
    <lineage>
        <taxon>Bacteria</taxon>
        <taxon>Pseudomonadati</taxon>
        <taxon>Pseudomonadota</taxon>
        <taxon>Betaproteobacteria</taxon>
        <taxon>Neisseriales</taxon>
        <taxon>Leeiaceae</taxon>
        <taxon>Leeia</taxon>
    </lineage>
</organism>
<dbReference type="InterPro" id="IPR038063">
    <property type="entry name" value="Transpep_catalytic_dom"/>
</dbReference>
<keyword evidence="8" id="KW-0732">Signal</keyword>
<evidence type="ECO:0000256" key="8">
    <source>
        <dbReference type="SAM" id="SignalP"/>
    </source>
</evidence>
<dbReference type="AlphaFoldDB" id="A0A847SAM2"/>
<evidence type="ECO:0000256" key="7">
    <source>
        <dbReference type="PROSITE-ProRule" id="PRU01373"/>
    </source>
</evidence>